<evidence type="ECO:0000256" key="7">
    <source>
        <dbReference type="ARBA" id="ARBA00023049"/>
    </source>
</evidence>
<feature type="domain" description="Peptidase M12A" evidence="13">
    <location>
        <begin position="276"/>
        <end position="469"/>
    </location>
</feature>
<dbReference type="PANTHER" id="PTHR10127:SF780">
    <property type="entry name" value="METALLOENDOPEPTIDASE"/>
    <property type="match status" value="1"/>
</dbReference>
<dbReference type="AlphaFoldDB" id="A0A3M6TTE6"/>
<dbReference type="EC" id="3.4.24.-" evidence="12"/>
<evidence type="ECO:0000256" key="1">
    <source>
        <dbReference type="ARBA" id="ARBA00022536"/>
    </source>
</evidence>
<dbReference type="PANTHER" id="PTHR10127">
    <property type="entry name" value="DISCOIDIN, CUB, EGF, LAMININ , AND ZINC METALLOPROTEASE DOMAIN CONTAINING"/>
    <property type="match status" value="1"/>
</dbReference>
<comment type="cofactor">
    <cofactor evidence="11 12">
        <name>Zn(2+)</name>
        <dbReference type="ChEBI" id="CHEBI:29105"/>
    </cofactor>
    <text evidence="11 12">Binds 1 zinc ion per subunit.</text>
</comment>
<sequence>MILLFCFLVAFCTLTFGSPLEHNDREKRGSSKIRVFEGDMWLTEEQIQAAENGMDPNNAAGTRGLSKYRKWPNGIVPYTLADSADKWYKRGAIFSAMKEWQQKTCIKFVPRTNQRDYIEFFVDKGCYSYVGRTGGKQQISLGFGCGYHGIAVHEIGHALGFWHEQSRPDRDQYVEIVWDHIKDDQKHNFRKYSHGTIDSLGVPYDYGSIMHYGKRDFAKWPWQTTIKTKNGASIGQRSHLNASDQYEMFEGDILLTKEQMEAVKKGLGPNGGLSSRGLSNSNYRLWPRGIVYYTIDTIRPIRRAIIHSAIREWEEFTCIRFKERRYERDYIEFLVGKGCYSTGVGRLGGKQKISLGFGCITHGIAVHEIGHALGMYHEQSRPDRDKYVTIHWDNIEKGQAHNFNKYSYSIDSLGSPYDYNSIMHYGKRDFAWPPWKVTIEPKQRGAKIGQRRHLSTLDRKQMNKLYNCNKK</sequence>
<feature type="binding site" evidence="11">
    <location>
        <position position="157"/>
    </location>
    <ligand>
        <name>Zn(2+)</name>
        <dbReference type="ChEBI" id="CHEBI:29105"/>
        <note>catalytic</note>
    </ligand>
</feature>
<keyword evidence="4 12" id="KW-0732">Signal</keyword>
<dbReference type="OrthoDB" id="291007at2759"/>
<feature type="signal peptide" evidence="12">
    <location>
        <begin position="1"/>
        <end position="17"/>
    </location>
</feature>
<feature type="binding site" evidence="11">
    <location>
        <position position="367"/>
    </location>
    <ligand>
        <name>Zn(2+)</name>
        <dbReference type="ChEBI" id="CHEBI:29105"/>
        <note>catalytic</note>
    </ligand>
</feature>
<evidence type="ECO:0000256" key="11">
    <source>
        <dbReference type="PROSITE-ProRule" id="PRU01211"/>
    </source>
</evidence>
<evidence type="ECO:0000313" key="15">
    <source>
        <dbReference type="Proteomes" id="UP000275408"/>
    </source>
</evidence>
<keyword evidence="8" id="KW-0865">Zymogen</keyword>
<keyword evidence="10" id="KW-0325">Glycoprotein</keyword>
<feature type="binding site" evidence="11">
    <location>
        <position position="163"/>
    </location>
    <ligand>
        <name>Zn(2+)</name>
        <dbReference type="ChEBI" id="CHEBI:29105"/>
        <note>catalytic</note>
    </ligand>
</feature>
<keyword evidence="2 11" id="KW-0645">Protease</keyword>
<keyword evidence="9" id="KW-1015">Disulfide bond</keyword>
<protein>
    <recommendedName>
        <fullName evidence="12">Metalloendopeptidase</fullName>
        <ecNumber evidence="12">3.4.24.-</ecNumber>
    </recommendedName>
</protein>
<comment type="caution">
    <text evidence="14">The sequence shown here is derived from an EMBL/GenBank/DDBJ whole genome shotgun (WGS) entry which is preliminary data.</text>
</comment>
<dbReference type="SUPFAM" id="SSF55486">
    <property type="entry name" value="Metalloproteases ('zincins'), catalytic domain"/>
    <property type="match status" value="2"/>
</dbReference>
<evidence type="ECO:0000256" key="3">
    <source>
        <dbReference type="ARBA" id="ARBA00022723"/>
    </source>
</evidence>
<feature type="binding site" evidence="11">
    <location>
        <position position="153"/>
    </location>
    <ligand>
        <name>Zn(2+)</name>
        <dbReference type="ChEBI" id="CHEBI:29105"/>
        <note>catalytic</note>
    </ligand>
</feature>
<dbReference type="Pfam" id="PF01400">
    <property type="entry name" value="Astacin"/>
    <property type="match status" value="2"/>
</dbReference>
<feature type="active site" evidence="11">
    <location>
        <position position="154"/>
    </location>
</feature>
<dbReference type="GO" id="GO:0004222">
    <property type="term" value="F:metalloendopeptidase activity"/>
    <property type="evidence" value="ECO:0007669"/>
    <property type="project" value="UniProtKB-UniRule"/>
</dbReference>
<gene>
    <name evidence="14" type="ORF">pdam_00002741</name>
</gene>
<evidence type="ECO:0000256" key="9">
    <source>
        <dbReference type="ARBA" id="ARBA00023157"/>
    </source>
</evidence>
<dbReference type="Proteomes" id="UP000275408">
    <property type="component" value="Unassembled WGS sequence"/>
</dbReference>
<dbReference type="GO" id="GO:0006508">
    <property type="term" value="P:proteolysis"/>
    <property type="evidence" value="ECO:0007669"/>
    <property type="project" value="UniProtKB-KW"/>
</dbReference>
<feature type="domain" description="Peptidase M12A" evidence="13">
    <location>
        <begin position="60"/>
        <end position="264"/>
    </location>
</feature>
<keyword evidence="5 11" id="KW-0378">Hydrolase</keyword>
<dbReference type="PRINTS" id="PR00480">
    <property type="entry name" value="ASTACIN"/>
</dbReference>
<dbReference type="GO" id="GO:0018996">
    <property type="term" value="P:molting cycle, collagen and cuticulin-based cuticle"/>
    <property type="evidence" value="ECO:0007669"/>
    <property type="project" value="UniProtKB-ARBA"/>
</dbReference>
<evidence type="ECO:0000256" key="4">
    <source>
        <dbReference type="ARBA" id="ARBA00022729"/>
    </source>
</evidence>
<organism evidence="14 15">
    <name type="scientific">Pocillopora damicornis</name>
    <name type="common">Cauliflower coral</name>
    <name type="synonym">Millepora damicornis</name>
    <dbReference type="NCBI Taxonomy" id="46731"/>
    <lineage>
        <taxon>Eukaryota</taxon>
        <taxon>Metazoa</taxon>
        <taxon>Cnidaria</taxon>
        <taxon>Anthozoa</taxon>
        <taxon>Hexacorallia</taxon>
        <taxon>Scleractinia</taxon>
        <taxon>Astrocoeniina</taxon>
        <taxon>Pocilloporidae</taxon>
        <taxon>Pocillopora</taxon>
    </lineage>
</organism>
<evidence type="ECO:0000256" key="12">
    <source>
        <dbReference type="RuleBase" id="RU361183"/>
    </source>
</evidence>
<evidence type="ECO:0000256" key="6">
    <source>
        <dbReference type="ARBA" id="ARBA00022833"/>
    </source>
</evidence>
<name>A0A3M6TTE6_POCDA</name>
<feature type="active site" evidence="11">
    <location>
        <position position="368"/>
    </location>
</feature>
<evidence type="ECO:0000259" key="13">
    <source>
        <dbReference type="PROSITE" id="PS51864"/>
    </source>
</evidence>
<dbReference type="FunFam" id="3.40.390.10:FF:000015">
    <property type="entry name" value="Meprin A subunit"/>
    <property type="match status" value="1"/>
</dbReference>
<dbReference type="GO" id="GO:0008270">
    <property type="term" value="F:zinc ion binding"/>
    <property type="evidence" value="ECO:0007669"/>
    <property type="project" value="UniProtKB-UniRule"/>
</dbReference>
<evidence type="ECO:0000313" key="14">
    <source>
        <dbReference type="EMBL" id="RMX44568.1"/>
    </source>
</evidence>
<proteinExistence type="predicted"/>
<keyword evidence="3 11" id="KW-0479">Metal-binding</keyword>
<dbReference type="InterPro" id="IPR034035">
    <property type="entry name" value="Astacin-like_dom"/>
</dbReference>
<comment type="caution">
    <text evidence="11">Lacks conserved residue(s) required for the propagation of feature annotation.</text>
</comment>
<dbReference type="InterPro" id="IPR001506">
    <property type="entry name" value="Peptidase_M12A"/>
</dbReference>
<evidence type="ECO:0000256" key="10">
    <source>
        <dbReference type="ARBA" id="ARBA00023180"/>
    </source>
</evidence>
<dbReference type="EMBL" id="RCHS01002970">
    <property type="protein sequence ID" value="RMX44568.1"/>
    <property type="molecule type" value="Genomic_DNA"/>
</dbReference>
<dbReference type="CDD" id="cd04280">
    <property type="entry name" value="ZnMc_astacin_like"/>
    <property type="match status" value="2"/>
</dbReference>
<keyword evidence="6 11" id="KW-0862">Zinc</keyword>
<evidence type="ECO:0000256" key="5">
    <source>
        <dbReference type="ARBA" id="ARBA00022801"/>
    </source>
</evidence>
<dbReference type="SMART" id="SM00235">
    <property type="entry name" value="ZnMc"/>
    <property type="match status" value="2"/>
</dbReference>
<accession>A0A3M6TTE6</accession>
<dbReference type="PROSITE" id="PS51864">
    <property type="entry name" value="ASTACIN"/>
    <property type="match status" value="2"/>
</dbReference>
<keyword evidence="15" id="KW-1185">Reference proteome</keyword>
<feature type="binding site" evidence="11">
    <location>
        <position position="371"/>
    </location>
    <ligand>
        <name>Zn(2+)</name>
        <dbReference type="ChEBI" id="CHEBI:29105"/>
        <note>catalytic</note>
    </ligand>
</feature>
<keyword evidence="1" id="KW-0245">EGF-like domain</keyword>
<feature type="binding site" evidence="11">
    <location>
        <position position="377"/>
    </location>
    <ligand>
        <name>Zn(2+)</name>
        <dbReference type="ChEBI" id="CHEBI:29105"/>
        <note>catalytic</note>
    </ligand>
</feature>
<dbReference type="FunFam" id="3.40.390.10:FF:000028">
    <property type="entry name" value="Zinc metalloproteinase"/>
    <property type="match status" value="1"/>
</dbReference>
<dbReference type="InterPro" id="IPR006026">
    <property type="entry name" value="Peptidase_Metallo"/>
</dbReference>
<reference evidence="14 15" key="1">
    <citation type="journal article" date="2018" name="Sci. Rep.">
        <title>Comparative analysis of the Pocillopora damicornis genome highlights role of immune system in coral evolution.</title>
        <authorList>
            <person name="Cunning R."/>
            <person name="Bay R.A."/>
            <person name="Gillette P."/>
            <person name="Baker A.C."/>
            <person name="Traylor-Knowles N."/>
        </authorList>
    </citation>
    <scope>NUCLEOTIDE SEQUENCE [LARGE SCALE GENOMIC DNA]</scope>
    <source>
        <strain evidence="14">RSMAS</strain>
        <tissue evidence="14">Whole animal</tissue>
    </source>
</reference>
<dbReference type="Gene3D" id="3.40.390.10">
    <property type="entry name" value="Collagenase (Catalytic Domain)"/>
    <property type="match status" value="2"/>
</dbReference>
<evidence type="ECO:0000256" key="8">
    <source>
        <dbReference type="ARBA" id="ARBA00023145"/>
    </source>
</evidence>
<evidence type="ECO:0000256" key="2">
    <source>
        <dbReference type="ARBA" id="ARBA00022670"/>
    </source>
</evidence>
<keyword evidence="7 11" id="KW-0482">Metalloprotease</keyword>
<feature type="chain" id="PRO_5017855257" description="Metalloendopeptidase" evidence="12">
    <location>
        <begin position="18"/>
        <end position="471"/>
    </location>
</feature>
<dbReference type="InterPro" id="IPR024079">
    <property type="entry name" value="MetalloPept_cat_dom_sf"/>
</dbReference>